<comment type="caution">
    <text evidence="1">The sequence shown here is derived from an EMBL/GenBank/DDBJ whole genome shotgun (WGS) entry which is preliminary data.</text>
</comment>
<evidence type="ECO:0000313" key="2">
    <source>
        <dbReference type="Proteomes" id="UP001054945"/>
    </source>
</evidence>
<organism evidence="1 2">
    <name type="scientific">Caerostris extrusa</name>
    <name type="common">Bark spider</name>
    <name type="synonym">Caerostris bankana</name>
    <dbReference type="NCBI Taxonomy" id="172846"/>
    <lineage>
        <taxon>Eukaryota</taxon>
        <taxon>Metazoa</taxon>
        <taxon>Ecdysozoa</taxon>
        <taxon>Arthropoda</taxon>
        <taxon>Chelicerata</taxon>
        <taxon>Arachnida</taxon>
        <taxon>Araneae</taxon>
        <taxon>Araneomorphae</taxon>
        <taxon>Entelegynae</taxon>
        <taxon>Araneoidea</taxon>
        <taxon>Araneidae</taxon>
        <taxon>Caerostris</taxon>
    </lineage>
</organism>
<keyword evidence="2" id="KW-1185">Reference proteome</keyword>
<name>A0AAV4NST1_CAEEX</name>
<protein>
    <submittedName>
        <fullName evidence="1">Uncharacterized protein</fullName>
    </submittedName>
</protein>
<dbReference type="EMBL" id="BPLR01003674">
    <property type="protein sequence ID" value="GIX87345.1"/>
    <property type="molecule type" value="Genomic_DNA"/>
</dbReference>
<proteinExistence type="predicted"/>
<evidence type="ECO:0000313" key="1">
    <source>
        <dbReference type="EMBL" id="GIX87345.1"/>
    </source>
</evidence>
<dbReference type="Proteomes" id="UP001054945">
    <property type="component" value="Unassembled WGS sequence"/>
</dbReference>
<accession>A0AAV4NST1</accession>
<reference evidence="1 2" key="1">
    <citation type="submission" date="2021-06" db="EMBL/GenBank/DDBJ databases">
        <title>Caerostris extrusa draft genome.</title>
        <authorList>
            <person name="Kono N."/>
            <person name="Arakawa K."/>
        </authorList>
    </citation>
    <scope>NUCLEOTIDE SEQUENCE [LARGE SCALE GENOMIC DNA]</scope>
</reference>
<dbReference type="AlphaFoldDB" id="A0AAV4NST1"/>
<gene>
    <name evidence="1" type="ORF">CEXT_376701</name>
</gene>
<sequence length="89" mass="9868">MFIYVHHKTPIKMLESATYEHQQRISTRTGINFLHGGLYLQPLKFLYLSSRSNAPGRFPSSLVSATSLISFRCGEENPPASIAAAVVDT</sequence>